<evidence type="ECO:0000256" key="1">
    <source>
        <dbReference type="PROSITE-ProRule" id="PRU00285"/>
    </source>
</evidence>
<evidence type="ECO:0000259" key="4">
    <source>
        <dbReference type="PROSITE" id="PS01031"/>
    </source>
</evidence>
<dbReference type="Pfam" id="PF00011">
    <property type="entry name" value="HSP20"/>
    <property type="match status" value="1"/>
</dbReference>
<reference evidence="5 6" key="1">
    <citation type="submission" date="2018-08" db="EMBL/GenBank/DDBJ databases">
        <title>Sequencing the genomes of 1000 actinobacteria strains.</title>
        <authorList>
            <person name="Klenk H.-P."/>
        </authorList>
    </citation>
    <scope>NUCLEOTIDE SEQUENCE [LARGE SCALE GENOMIC DNA]</scope>
    <source>
        <strain evidence="5 6">DSM 22891</strain>
    </source>
</reference>
<dbReference type="Gene3D" id="2.60.40.790">
    <property type="match status" value="1"/>
</dbReference>
<feature type="region of interest" description="Disordered" evidence="3">
    <location>
        <begin position="129"/>
        <end position="164"/>
    </location>
</feature>
<evidence type="ECO:0000313" key="5">
    <source>
        <dbReference type="EMBL" id="REF38102.1"/>
    </source>
</evidence>
<evidence type="ECO:0000256" key="3">
    <source>
        <dbReference type="SAM" id="MobiDB-lite"/>
    </source>
</evidence>
<dbReference type="InterPro" id="IPR002068">
    <property type="entry name" value="A-crystallin/Hsp20_dom"/>
</dbReference>
<comment type="caution">
    <text evidence="5">The sequence shown here is derived from an EMBL/GenBank/DDBJ whole genome shotgun (WGS) entry which is preliminary data.</text>
</comment>
<evidence type="ECO:0000256" key="2">
    <source>
        <dbReference type="RuleBase" id="RU003616"/>
    </source>
</evidence>
<dbReference type="Proteomes" id="UP000256485">
    <property type="component" value="Unassembled WGS sequence"/>
</dbReference>
<dbReference type="CDD" id="cd06464">
    <property type="entry name" value="ACD_sHsps-like"/>
    <property type="match status" value="1"/>
</dbReference>
<dbReference type="InterPro" id="IPR031107">
    <property type="entry name" value="Small_HSP"/>
</dbReference>
<protein>
    <submittedName>
        <fullName evidence="5">HSP20 family molecular chaperone IbpA</fullName>
    </submittedName>
</protein>
<organism evidence="5 6">
    <name type="scientific">Thermasporomyces composti</name>
    <dbReference type="NCBI Taxonomy" id="696763"/>
    <lineage>
        <taxon>Bacteria</taxon>
        <taxon>Bacillati</taxon>
        <taxon>Actinomycetota</taxon>
        <taxon>Actinomycetes</taxon>
        <taxon>Propionibacteriales</taxon>
        <taxon>Nocardioidaceae</taxon>
        <taxon>Thermasporomyces</taxon>
    </lineage>
</organism>
<dbReference type="PROSITE" id="PS01031">
    <property type="entry name" value="SHSP"/>
    <property type="match status" value="1"/>
</dbReference>
<name>A0A3D9V8K6_THECX</name>
<dbReference type="SUPFAM" id="SSF49764">
    <property type="entry name" value="HSP20-like chaperones"/>
    <property type="match status" value="1"/>
</dbReference>
<feature type="domain" description="SHSP" evidence="4">
    <location>
        <begin position="33"/>
        <end position="143"/>
    </location>
</feature>
<evidence type="ECO:0000313" key="6">
    <source>
        <dbReference type="Proteomes" id="UP000256485"/>
    </source>
</evidence>
<dbReference type="PANTHER" id="PTHR11527">
    <property type="entry name" value="HEAT-SHOCK PROTEIN 20 FAMILY MEMBER"/>
    <property type="match status" value="1"/>
</dbReference>
<proteinExistence type="inferred from homology"/>
<feature type="compositionally biased region" description="Low complexity" evidence="3">
    <location>
        <begin position="150"/>
        <end position="164"/>
    </location>
</feature>
<dbReference type="EMBL" id="QTUC01000001">
    <property type="protein sequence ID" value="REF38102.1"/>
    <property type="molecule type" value="Genomic_DNA"/>
</dbReference>
<dbReference type="InterPro" id="IPR008978">
    <property type="entry name" value="HSP20-like_chaperone"/>
</dbReference>
<comment type="similarity">
    <text evidence="1 2">Belongs to the small heat shock protein (HSP20) family.</text>
</comment>
<sequence length="164" mass="18628">MVTTRRPMRRALPDLFDWVETLPELFTWATLPTVSGVRSFRVEEYVDDGTYVVRAELPGMRPEDISVEVDNGILTIHAERKQEHREHGMTEFQYGEFERRIALPKDGVDESKITARYDAGILEVTVPVTQTQSQPRAIPVQRTEQQSIEGSGTAQQQPSQQQGS</sequence>
<accession>A0A3D9V8K6</accession>
<gene>
    <name evidence="5" type="ORF">DFJ64_3572</name>
</gene>
<dbReference type="AlphaFoldDB" id="A0A3D9V8K6"/>
<keyword evidence="6" id="KW-1185">Reference proteome</keyword>